<keyword evidence="2" id="KW-1185">Reference proteome</keyword>
<comment type="caution">
    <text evidence="1">The sequence shown here is derived from an EMBL/GenBank/DDBJ whole genome shotgun (WGS) entry which is preliminary data.</text>
</comment>
<protein>
    <submittedName>
        <fullName evidence="1">Uncharacterized protein</fullName>
    </submittedName>
</protein>
<dbReference type="Proteomes" id="UP001633002">
    <property type="component" value="Unassembled WGS sequence"/>
</dbReference>
<dbReference type="AlphaFoldDB" id="A0ABD3I2N2"/>
<evidence type="ECO:0000313" key="2">
    <source>
        <dbReference type="Proteomes" id="UP001633002"/>
    </source>
</evidence>
<evidence type="ECO:0000313" key="1">
    <source>
        <dbReference type="EMBL" id="KAL3696620.1"/>
    </source>
</evidence>
<name>A0ABD3I2N2_9MARC</name>
<gene>
    <name evidence="1" type="ORF">R1sor_010696</name>
</gene>
<accession>A0ABD3I2N2</accession>
<dbReference type="EMBL" id="JBJQOH010000002">
    <property type="protein sequence ID" value="KAL3696620.1"/>
    <property type="molecule type" value="Genomic_DNA"/>
</dbReference>
<sequence length="207" mass="23067">MPKYPNAAIEVTVRLILMSRRKIELAGRSCQCNRHARGTQLGTGWIRINLLEEAVTGLGRAFALFLGSFVINACQGRARGQVGMAGHDSAQKADAEQCEVHVEKAAENMQLLIADFSQLEWFLELAMDTRSLKAIRENLQKAIHRICGSRGVVDDTLKHLDSARAAPKDELESSKADDDDISDTEYEEILEQIEPAESDEDFYVHHS</sequence>
<reference evidence="1 2" key="1">
    <citation type="submission" date="2024-09" db="EMBL/GenBank/DDBJ databases">
        <title>Chromosome-scale assembly of Riccia sorocarpa.</title>
        <authorList>
            <person name="Paukszto L."/>
        </authorList>
    </citation>
    <scope>NUCLEOTIDE SEQUENCE [LARGE SCALE GENOMIC DNA]</scope>
    <source>
        <strain evidence="1">LP-2024</strain>
        <tissue evidence="1">Aerial parts of the thallus</tissue>
    </source>
</reference>
<proteinExistence type="predicted"/>
<organism evidence="1 2">
    <name type="scientific">Riccia sorocarpa</name>
    <dbReference type="NCBI Taxonomy" id="122646"/>
    <lineage>
        <taxon>Eukaryota</taxon>
        <taxon>Viridiplantae</taxon>
        <taxon>Streptophyta</taxon>
        <taxon>Embryophyta</taxon>
        <taxon>Marchantiophyta</taxon>
        <taxon>Marchantiopsida</taxon>
        <taxon>Marchantiidae</taxon>
        <taxon>Marchantiales</taxon>
        <taxon>Ricciaceae</taxon>
        <taxon>Riccia</taxon>
    </lineage>
</organism>